<proteinExistence type="predicted"/>
<dbReference type="AlphaFoldDB" id="A0A6J7JMY0"/>
<evidence type="ECO:0000313" key="1">
    <source>
        <dbReference type="EMBL" id="CAB4943462.1"/>
    </source>
</evidence>
<dbReference type="EMBL" id="CAFBNL010000007">
    <property type="protein sequence ID" value="CAB4943462.1"/>
    <property type="molecule type" value="Genomic_DNA"/>
</dbReference>
<accession>A0A6J7JMY0</accession>
<protein>
    <submittedName>
        <fullName evidence="1">Unannotated protein</fullName>
    </submittedName>
</protein>
<sequence length="124" mass="14441">MKRWQSYTHGLRSGAPRNLQSAANAILPINTIWYCLGKISEVMRPRGSFYATFFRGPDAADRFRFMREPVLEGRVAVHTFADENPYHYSADDFRRMCSIIPLSFEDIGEWGHPRHQQMIAFTRT</sequence>
<gene>
    <name evidence="1" type="ORF">UFOPK3789_00220</name>
</gene>
<name>A0A6J7JMY0_9ZZZZ</name>
<reference evidence="1" key="1">
    <citation type="submission" date="2020-05" db="EMBL/GenBank/DDBJ databases">
        <authorList>
            <person name="Chiriac C."/>
            <person name="Salcher M."/>
            <person name="Ghai R."/>
            <person name="Kavagutti S V."/>
        </authorList>
    </citation>
    <scope>NUCLEOTIDE SEQUENCE</scope>
</reference>
<organism evidence="1">
    <name type="scientific">freshwater metagenome</name>
    <dbReference type="NCBI Taxonomy" id="449393"/>
    <lineage>
        <taxon>unclassified sequences</taxon>
        <taxon>metagenomes</taxon>
        <taxon>ecological metagenomes</taxon>
    </lineage>
</organism>